<dbReference type="InterPro" id="IPR002831">
    <property type="entry name" value="Tscrpt_reg_TrmB_N"/>
</dbReference>
<feature type="coiled-coil region" evidence="1">
    <location>
        <begin position="78"/>
        <end position="105"/>
    </location>
</feature>
<dbReference type="HOGENOM" id="CLU_088473_0_0_2"/>
<reference evidence="3 4" key="1">
    <citation type="journal article" date="2011" name="PLoS ONE">
        <title>Haloquadratum walsbyi: limited diversity in a global pond.</title>
        <authorList>
            <person name="Dyall-Smith M."/>
            <person name="Pfeiffer F."/>
            <person name="Klee K."/>
            <person name="Palm P."/>
            <person name="Gross K."/>
            <person name="Schuster S.C."/>
            <person name="Rampp M."/>
            <person name="Oesterhelt D."/>
        </authorList>
    </citation>
    <scope>NUCLEOTIDE SEQUENCE [LARGE SCALE GENOMIC DNA]</scope>
    <source>
        <strain evidence="4">DSM 16854 / JCM 12705 / C23</strain>
    </source>
</reference>
<dbReference type="GeneID" id="12448318"/>
<gene>
    <name evidence="3" type="ordered locus">Hqrw_3499</name>
</gene>
<organism evidence="3 4">
    <name type="scientific">Haloquadratum walsbyi (strain DSM 16854 / JCM 12705 / C23)</name>
    <dbReference type="NCBI Taxonomy" id="768065"/>
    <lineage>
        <taxon>Archaea</taxon>
        <taxon>Methanobacteriati</taxon>
        <taxon>Methanobacteriota</taxon>
        <taxon>Stenosarchaea group</taxon>
        <taxon>Halobacteria</taxon>
        <taxon>Halobacteriales</taxon>
        <taxon>Haloferacaceae</taxon>
        <taxon>Haloquadratum</taxon>
    </lineage>
</organism>
<dbReference type="PANTHER" id="PTHR34293:SF1">
    <property type="entry name" value="HTH-TYPE TRANSCRIPTIONAL REGULATOR TRMBL2"/>
    <property type="match status" value="1"/>
</dbReference>
<accession>G0LMD6</accession>
<dbReference type="AlphaFoldDB" id="G0LMD6"/>
<dbReference type="InterPro" id="IPR036388">
    <property type="entry name" value="WH-like_DNA-bd_sf"/>
</dbReference>
<dbReference type="PANTHER" id="PTHR34293">
    <property type="entry name" value="HTH-TYPE TRANSCRIPTIONAL REGULATOR TRMBL2"/>
    <property type="match status" value="1"/>
</dbReference>
<evidence type="ECO:0000259" key="2">
    <source>
        <dbReference type="Pfam" id="PF01978"/>
    </source>
</evidence>
<dbReference type="OrthoDB" id="96194at2157"/>
<keyword evidence="1" id="KW-0175">Coiled coil</keyword>
<dbReference type="SUPFAM" id="SSF46785">
    <property type="entry name" value="Winged helix' DNA-binding domain"/>
    <property type="match status" value="1"/>
</dbReference>
<dbReference type="EMBL" id="FR746099">
    <property type="protein sequence ID" value="CCC41256.1"/>
    <property type="molecule type" value="Genomic_DNA"/>
</dbReference>
<name>G0LMD6_HALWC</name>
<evidence type="ECO:0000256" key="1">
    <source>
        <dbReference type="SAM" id="Coils"/>
    </source>
</evidence>
<dbReference type="Gene3D" id="1.10.10.10">
    <property type="entry name" value="Winged helix-like DNA-binding domain superfamily/Winged helix DNA-binding domain"/>
    <property type="match status" value="1"/>
</dbReference>
<dbReference type="KEGG" id="hwc:Hqrw_3499"/>
<sequence length="285" mass="32499">MNDSHQPSELLDAFELTEYEEQALRSLIELGRSTAPSLSEATGIPKARVYGVLDSLSDEGFIKIIPGRPKEYEAKPPAELLDQAIENERQEYASFKKQIEDIEEEFVETLAPIYERGRDEISTTEELFHVVDVGEPSERETRSIYRDATNCVHVITKSFEYFDAVEPAATDALERGCEIRVLFLDPELLEESNQAHQQRMRQHLNSSYPAIEYRFSAKRLPWRGTVVDPSLSYDSGAAVLLVEEEDIPLHNRQAAITDNASFVAGLERYFDLIWQYDTVDDHPNP</sequence>
<evidence type="ECO:0000313" key="3">
    <source>
        <dbReference type="EMBL" id="CCC41256.1"/>
    </source>
</evidence>
<dbReference type="Pfam" id="PF01978">
    <property type="entry name" value="TrmB"/>
    <property type="match status" value="1"/>
</dbReference>
<feature type="domain" description="Transcription regulator TrmB N-terminal" evidence="2">
    <location>
        <begin position="11"/>
        <end position="77"/>
    </location>
</feature>
<dbReference type="InterPro" id="IPR051797">
    <property type="entry name" value="TrmB-like"/>
</dbReference>
<protein>
    <submittedName>
        <fullName evidence="3">TrmB family transcription regulator</fullName>
    </submittedName>
</protein>
<dbReference type="RefSeq" id="WP_014556670.1">
    <property type="nucleotide sequence ID" value="NC_017459.1"/>
</dbReference>
<proteinExistence type="predicted"/>
<evidence type="ECO:0000313" key="4">
    <source>
        <dbReference type="Proteomes" id="UP000007954"/>
    </source>
</evidence>
<dbReference type="InterPro" id="IPR036390">
    <property type="entry name" value="WH_DNA-bd_sf"/>
</dbReference>
<dbReference type="Proteomes" id="UP000007954">
    <property type="component" value="Chromosome"/>
</dbReference>